<protein>
    <recommendedName>
        <fullName evidence="3">G8 domain-containing protein</fullName>
    </recommendedName>
</protein>
<dbReference type="PANTHER" id="PTHR47774:SF1">
    <property type="entry name" value="GROWTH-DIFFERENTIATION TRANSITION PROTEIN 5-RELATED"/>
    <property type="match status" value="1"/>
</dbReference>
<dbReference type="InterPro" id="IPR019316">
    <property type="entry name" value="G8_domain"/>
</dbReference>
<evidence type="ECO:0000256" key="2">
    <source>
        <dbReference type="SAM" id="MobiDB-lite"/>
    </source>
</evidence>
<dbReference type="SUPFAM" id="SSF49785">
    <property type="entry name" value="Galactose-binding domain-like"/>
    <property type="match status" value="1"/>
</dbReference>
<dbReference type="EMBL" id="JALLPJ020000914">
    <property type="protein sequence ID" value="KAL3779893.1"/>
    <property type="molecule type" value="Genomic_DNA"/>
</dbReference>
<keyword evidence="5" id="KW-1185">Reference proteome</keyword>
<dbReference type="Proteomes" id="UP001530400">
    <property type="component" value="Unassembled WGS sequence"/>
</dbReference>
<evidence type="ECO:0000259" key="3">
    <source>
        <dbReference type="PROSITE" id="PS51484"/>
    </source>
</evidence>
<evidence type="ECO:0000256" key="1">
    <source>
        <dbReference type="ARBA" id="ARBA00022729"/>
    </source>
</evidence>
<keyword evidence="1" id="KW-0732">Signal</keyword>
<name>A0ABD3NVZ2_9STRA</name>
<sequence length="834" mass="90268">MNLTVGDVAPVLRTATPPPTPLPTAVPTAHPTVDVWPIWKTTADGHTREDTEVSCYEQGDRLGIESTNGGLFDHSYFSVRPDNWVAGGLRFGCVANDANYNCIQSCYPFDGNNPEWSDKGYLTFQAKYDDTLSPLGCKPKIHLTGGGWPRQSSQVIILQEEYVDAGYLVSDEWRQVVIPMEDLKTPSWDLSRVYALYFENCGDLHSVIQPTYHITDLAVTNTPPELLSTPPSSSPSEFVSDNPLLATHRMCHHHWYPIFGADREPAVKFWVEAENNAWPTGVNVDAEPQTVTVRIPRGQSVVYSGAEATKYDKIIVEGSLTIRPDPSGDDVSLTVGTIVVEMDGALDIRTGQTGQTVSIQIEGALDTSIDPEQFMVGILSLGGNVTMTGDPVSSKMAPLGTRAVAGSNVLVVSGTNLNFVVGGELVIPDTQKGLDVTHWNFVNSGTYFDQTEVCKIKSVSESAMRSEIVCESPFAFDHSSGCNVAYMTRSIKLSTSPLSMSRGHIFNTGEGLFEVRHVQIQSFGRTTTKMLNSTVMYRDTELKFEGGMARMNVVSVGTNQIARYALHAHHSRVEGHFVGNSVYDSPRDGMVAHDSRVHIIDNIIVGADGTGIFLEDGTETGPVLNNYIIGTGRGSRGHDDSRFASRNGTDMAHGGFGVWARGLLALVQGNHAEGHFGRSPYAFFVHPNFISDNIVPNVPGTPSVLVGKSLKQIAKAFEYTGGMHLQTYGGFIDNSAVATFQVGLDMSYFGGGLDDHVGSVIQGANIEALAKSGSGLSTTHSRIFTLNNVTLKGMVQNNTMNGIWCNNLGNGETLEIQSTNLVIENIAVIRGGNC</sequence>
<dbReference type="InterPro" id="IPR008979">
    <property type="entry name" value="Galactose-bd-like_sf"/>
</dbReference>
<dbReference type="InterPro" id="IPR026237">
    <property type="entry name" value="STKINASEGDT"/>
</dbReference>
<organism evidence="4 5">
    <name type="scientific">Cyclotella atomus</name>
    <dbReference type="NCBI Taxonomy" id="382360"/>
    <lineage>
        <taxon>Eukaryota</taxon>
        <taxon>Sar</taxon>
        <taxon>Stramenopiles</taxon>
        <taxon>Ochrophyta</taxon>
        <taxon>Bacillariophyta</taxon>
        <taxon>Coscinodiscophyceae</taxon>
        <taxon>Thalassiosirophycidae</taxon>
        <taxon>Stephanodiscales</taxon>
        <taxon>Stephanodiscaceae</taxon>
        <taxon>Cyclotella</taxon>
    </lineage>
</organism>
<evidence type="ECO:0000313" key="5">
    <source>
        <dbReference type="Proteomes" id="UP001530400"/>
    </source>
</evidence>
<proteinExistence type="predicted"/>
<dbReference type="AlphaFoldDB" id="A0ABD3NVZ2"/>
<dbReference type="Pfam" id="PF10162">
    <property type="entry name" value="G8"/>
    <property type="match status" value="1"/>
</dbReference>
<dbReference type="Gene3D" id="2.60.120.430">
    <property type="entry name" value="Galactose-binding lectin"/>
    <property type="match status" value="1"/>
</dbReference>
<comment type="caution">
    <text evidence="4">The sequence shown here is derived from an EMBL/GenBank/DDBJ whole genome shotgun (WGS) entry which is preliminary data.</text>
</comment>
<dbReference type="PANTHER" id="PTHR47774">
    <property type="entry name" value="GROWTH-DIFFERENTIATION TRANSITION PROTEIN 5-RELATED"/>
    <property type="match status" value="1"/>
</dbReference>
<dbReference type="InterPro" id="IPR052015">
    <property type="entry name" value="GDT_regulator"/>
</dbReference>
<dbReference type="PROSITE" id="PS51484">
    <property type="entry name" value="G8"/>
    <property type="match status" value="1"/>
</dbReference>
<reference evidence="4 5" key="1">
    <citation type="submission" date="2024-10" db="EMBL/GenBank/DDBJ databases">
        <title>Updated reference genomes for cyclostephanoid diatoms.</title>
        <authorList>
            <person name="Roberts W.R."/>
            <person name="Alverson A.J."/>
        </authorList>
    </citation>
    <scope>NUCLEOTIDE SEQUENCE [LARGE SCALE GENOMIC DNA]</scope>
    <source>
        <strain evidence="4 5">AJA010-31</strain>
    </source>
</reference>
<feature type="domain" description="G8" evidence="3">
    <location>
        <begin position="276"/>
        <end position="444"/>
    </location>
</feature>
<dbReference type="PRINTS" id="PR02079">
    <property type="entry name" value="STKINASEGDT"/>
</dbReference>
<accession>A0ABD3NVZ2</accession>
<gene>
    <name evidence="4" type="ORF">ACHAWO_007533</name>
</gene>
<evidence type="ECO:0000313" key="4">
    <source>
        <dbReference type="EMBL" id="KAL3779893.1"/>
    </source>
</evidence>
<feature type="region of interest" description="Disordered" evidence="2">
    <location>
        <begin position="1"/>
        <end position="24"/>
    </location>
</feature>